<reference evidence="2 3" key="1">
    <citation type="submission" date="2024-02" db="EMBL/GenBank/DDBJ databases">
        <title>A chromosome-level genome assembly of Drosophila madeirensis, a fruit fly species endemic to Madeira island.</title>
        <authorList>
            <person name="Tomihara K."/>
            <person name="Llopart A."/>
            <person name="Yamamoto D."/>
        </authorList>
    </citation>
    <scope>NUCLEOTIDE SEQUENCE [LARGE SCALE GENOMIC DNA]</scope>
    <source>
        <strain evidence="2 3">RF1</strain>
    </source>
</reference>
<proteinExistence type="predicted"/>
<keyword evidence="3" id="KW-1185">Reference proteome</keyword>
<accession>A0AAU9FLJ2</accession>
<feature type="region of interest" description="Disordered" evidence="1">
    <location>
        <begin position="23"/>
        <end position="70"/>
    </location>
</feature>
<organism evidence="2 3">
    <name type="scientific">Drosophila madeirensis</name>
    <name type="common">Fruit fly</name>
    <dbReference type="NCBI Taxonomy" id="30013"/>
    <lineage>
        <taxon>Eukaryota</taxon>
        <taxon>Metazoa</taxon>
        <taxon>Ecdysozoa</taxon>
        <taxon>Arthropoda</taxon>
        <taxon>Hexapoda</taxon>
        <taxon>Insecta</taxon>
        <taxon>Pterygota</taxon>
        <taxon>Neoptera</taxon>
        <taxon>Endopterygota</taxon>
        <taxon>Diptera</taxon>
        <taxon>Brachycera</taxon>
        <taxon>Muscomorpha</taxon>
        <taxon>Ephydroidea</taxon>
        <taxon>Drosophilidae</taxon>
        <taxon>Drosophila</taxon>
        <taxon>Sophophora</taxon>
    </lineage>
</organism>
<gene>
    <name evidence="2" type="ORF">DMAD_05094</name>
</gene>
<sequence length="132" mass="15234">MELMGAITEAMKPLRQKAELIHDLGWEDSPNGREGGPTAPEWRRQSTGNRPKGSVEQQEHIPQAPRRFTTPYERRVEWREPRWGRVDKWYIHFDGDPDQAKLTVEDLSFGSNFSRGSVDARGTKSWIICTIL</sequence>
<dbReference type="AlphaFoldDB" id="A0AAU9FLJ2"/>
<evidence type="ECO:0000313" key="3">
    <source>
        <dbReference type="Proteomes" id="UP001500889"/>
    </source>
</evidence>
<protein>
    <submittedName>
        <fullName evidence="2">Uncharacterized protein</fullName>
    </submittedName>
</protein>
<dbReference type="Proteomes" id="UP001500889">
    <property type="component" value="Chromosome J"/>
</dbReference>
<evidence type="ECO:0000313" key="2">
    <source>
        <dbReference type="EMBL" id="BFF96449.1"/>
    </source>
</evidence>
<dbReference type="EMBL" id="AP029265">
    <property type="protein sequence ID" value="BFF96449.1"/>
    <property type="molecule type" value="Genomic_DNA"/>
</dbReference>
<evidence type="ECO:0000256" key="1">
    <source>
        <dbReference type="SAM" id="MobiDB-lite"/>
    </source>
</evidence>
<name>A0AAU9FLJ2_DROMD</name>